<dbReference type="Gene3D" id="3.30.420.10">
    <property type="entry name" value="Ribonuclease H-like superfamily/Ribonuclease H"/>
    <property type="match status" value="1"/>
</dbReference>
<dbReference type="InterPro" id="IPR036397">
    <property type="entry name" value="RNaseH_sf"/>
</dbReference>
<evidence type="ECO:0000259" key="12">
    <source>
        <dbReference type="SMART" id="SM00482"/>
    </source>
</evidence>
<evidence type="ECO:0000256" key="2">
    <source>
        <dbReference type="ARBA" id="ARBA00012417"/>
    </source>
</evidence>
<dbReference type="InterPro" id="IPR043502">
    <property type="entry name" value="DNA/RNA_pol_sf"/>
</dbReference>
<evidence type="ECO:0000256" key="5">
    <source>
        <dbReference type="ARBA" id="ARBA00022695"/>
    </source>
</evidence>
<keyword evidence="7" id="KW-0239">DNA-directed DNA polymerase</keyword>
<dbReference type="GO" id="GO:0006302">
    <property type="term" value="P:double-strand break repair"/>
    <property type="evidence" value="ECO:0007669"/>
    <property type="project" value="TreeGrafter"/>
</dbReference>
<accession>A0A8S5QNG0</accession>
<keyword evidence="9" id="KW-0238">DNA-binding</keyword>
<evidence type="ECO:0000256" key="4">
    <source>
        <dbReference type="ARBA" id="ARBA00022679"/>
    </source>
</evidence>
<dbReference type="PANTHER" id="PTHR10133">
    <property type="entry name" value="DNA POLYMERASE I"/>
    <property type="match status" value="1"/>
</dbReference>
<dbReference type="InterPro" id="IPR038720">
    <property type="entry name" value="YprB_RNase_H-like_dom"/>
</dbReference>
<dbReference type="InterPro" id="IPR001098">
    <property type="entry name" value="DNA-dir_DNA_pol_A_palm_dom"/>
</dbReference>
<dbReference type="EMBL" id="BK015697">
    <property type="protein sequence ID" value="DAE20530.1"/>
    <property type="molecule type" value="Genomic_DNA"/>
</dbReference>
<comment type="similarity">
    <text evidence="1">Belongs to the DNA polymerase type-A family.</text>
</comment>
<protein>
    <recommendedName>
        <fullName evidence="3">DNA polymerase</fullName>
        <ecNumber evidence="2">2.7.7.7</ecNumber>
    </recommendedName>
</protein>
<dbReference type="GO" id="GO:0003887">
    <property type="term" value="F:DNA-directed DNA polymerase activity"/>
    <property type="evidence" value="ECO:0007669"/>
    <property type="project" value="UniProtKB-KW"/>
</dbReference>
<evidence type="ECO:0000256" key="1">
    <source>
        <dbReference type="ARBA" id="ARBA00007705"/>
    </source>
</evidence>
<feature type="region of interest" description="Disordered" evidence="11">
    <location>
        <begin position="355"/>
        <end position="374"/>
    </location>
</feature>
<evidence type="ECO:0000256" key="9">
    <source>
        <dbReference type="ARBA" id="ARBA00023125"/>
    </source>
</evidence>
<organism evidence="13">
    <name type="scientific">Caudovirales sp. ctSH72</name>
    <dbReference type="NCBI Taxonomy" id="2826773"/>
    <lineage>
        <taxon>Viruses</taxon>
        <taxon>Duplodnaviria</taxon>
        <taxon>Heunggongvirae</taxon>
        <taxon>Uroviricota</taxon>
        <taxon>Caudoviricetes</taxon>
    </lineage>
</organism>
<dbReference type="InterPro" id="IPR019760">
    <property type="entry name" value="DNA-dir_DNA_pol_A_CS"/>
</dbReference>
<evidence type="ECO:0000256" key="10">
    <source>
        <dbReference type="ARBA" id="ARBA00049244"/>
    </source>
</evidence>
<sequence length="623" mass="70392">MLIFDLESDGLLDTMTKIHCLSISDGHHNVVGYRPEEVEDGVKRLWEAVNNGEGICGHNIINFDIPAIQKIYPWFDIPREKRKNVVDTLVLARLVFSNISESDYRAYHRDEMPGSLIGSHTLKAYGYRLGVYKGTYAEDTEDAWAMFNEDMLKYNKQDVVVTEALYEKELAKHYPEAAIDLEHKAQWLMTKQEQNGFPFDIEGAKKLEKTLRDREAIVSSKIKELAPPIPGKVFIPKRDNKRLGYKAGVPIQRFKEFNPGSRQQIEWVIRQHYGYSPDNSELYAEDGRLKIDETTFHFMSKDDSAPEEVRVLAPLFEEQLMLTKRLGQLADGTQAWLKCVKGDGKIHGRVNPNGTVSGRATHSQPNVTQVPHNSSPYGKECRSLFGVPKGWGQAGIDACGLELRCLSHFLYPYDSGAYADEVVHGDIHTANQKAAGLPTRDNAKTFIYAFLYGAGDAKMGKIVGGDAADGKRLKKKFLAATPAISSLRNDIKKCLIAEEYHGKIIKWRRKYLKGLDGRHLHVRSIHSALNLLLQSAGALVCKYWIVRTEERLLARGLTHGWNGDFALMAWVHDEQQIACRTSDIADIVIAEAQAAMRDTQAHFNFRVQLDTDGMKGRNWYDCH</sequence>
<comment type="catalytic activity">
    <reaction evidence="10">
        <text>DNA(n) + a 2'-deoxyribonucleoside 5'-triphosphate = DNA(n+1) + diphosphate</text>
        <dbReference type="Rhea" id="RHEA:22508"/>
        <dbReference type="Rhea" id="RHEA-COMP:17339"/>
        <dbReference type="Rhea" id="RHEA-COMP:17340"/>
        <dbReference type="ChEBI" id="CHEBI:33019"/>
        <dbReference type="ChEBI" id="CHEBI:61560"/>
        <dbReference type="ChEBI" id="CHEBI:173112"/>
        <dbReference type="EC" id="2.7.7.7"/>
    </reaction>
</comment>
<name>A0A8S5QNG0_9CAUD</name>
<dbReference type="EC" id="2.7.7.7" evidence="2"/>
<evidence type="ECO:0000256" key="6">
    <source>
        <dbReference type="ARBA" id="ARBA00022705"/>
    </source>
</evidence>
<dbReference type="Gene3D" id="3.30.70.370">
    <property type="match status" value="2"/>
</dbReference>
<dbReference type="SUPFAM" id="SSF56672">
    <property type="entry name" value="DNA/RNA polymerases"/>
    <property type="match status" value="1"/>
</dbReference>
<evidence type="ECO:0000256" key="7">
    <source>
        <dbReference type="ARBA" id="ARBA00022932"/>
    </source>
</evidence>
<dbReference type="GO" id="GO:0003677">
    <property type="term" value="F:DNA binding"/>
    <property type="evidence" value="ECO:0007669"/>
    <property type="project" value="UniProtKB-KW"/>
</dbReference>
<proteinExistence type="inferred from homology"/>
<keyword evidence="6" id="KW-0235">DNA replication</keyword>
<keyword evidence="5" id="KW-0548">Nucleotidyltransferase</keyword>
<keyword evidence="8" id="KW-1194">Viral DNA replication</keyword>
<dbReference type="SMART" id="SM00482">
    <property type="entry name" value="POLAc"/>
    <property type="match status" value="1"/>
</dbReference>
<dbReference type="GO" id="GO:0006261">
    <property type="term" value="P:DNA-templated DNA replication"/>
    <property type="evidence" value="ECO:0007669"/>
    <property type="project" value="InterPro"/>
</dbReference>
<dbReference type="Pfam" id="PF13482">
    <property type="entry name" value="RNase_H_2"/>
    <property type="match status" value="1"/>
</dbReference>
<evidence type="ECO:0000313" key="13">
    <source>
        <dbReference type="EMBL" id="DAE20530.1"/>
    </source>
</evidence>
<dbReference type="InterPro" id="IPR002298">
    <property type="entry name" value="DNA_polymerase_A"/>
</dbReference>
<feature type="domain" description="DNA-directed DNA polymerase family A palm" evidence="12">
    <location>
        <begin position="378"/>
        <end position="583"/>
    </location>
</feature>
<dbReference type="GO" id="GO:0039693">
    <property type="term" value="P:viral DNA genome replication"/>
    <property type="evidence" value="ECO:0007669"/>
    <property type="project" value="UniProtKB-KW"/>
</dbReference>
<dbReference type="PROSITE" id="PS00447">
    <property type="entry name" value="DNA_POLYMERASE_A"/>
    <property type="match status" value="1"/>
</dbReference>
<evidence type="ECO:0000256" key="11">
    <source>
        <dbReference type="SAM" id="MobiDB-lite"/>
    </source>
</evidence>
<evidence type="ECO:0000256" key="8">
    <source>
        <dbReference type="ARBA" id="ARBA00023109"/>
    </source>
</evidence>
<dbReference type="Pfam" id="PF00476">
    <property type="entry name" value="DNA_pol_A"/>
    <property type="match status" value="1"/>
</dbReference>
<evidence type="ECO:0000256" key="3">
    <source>
        <dbReference type="ARBA" id="ARBA00015749"/>
    </source>
</evidence>
<keyword evidence="4" id="KW-0808">Transferase</keyword>
<dbReference type="PANTHER" id="PTHR10133:SF27">
    <property type="entry name" value="DNA POLYMERASE NU"/>
    <property type="match status" value="1"/>
</dbReference>
<dbReference type="SUPFAM" id="SSF53098">
    <property type="entry name" value="Ribonuclease H-like"/>
    <property type="match status" value="1"/>
</dbReference>
<reference evidence="13" key="1">
    <citation type="journal article" date="2021" name="Proc. Natl. Acad. Sci. U.S.A.">
        <title>A Catalog of Tens of Thousands of Viruses from Human Metagenomes Reveals Hidden Associations with Chronic Diseases.</title>
        <authorList>
            <person name="Tisza M.J."/>
            <person name="Buck C.B."/>
        </authorList>
    </citation>
    <scope>NUCLEOTIDE SEQUENCE</scope>
    <source>
        <strain evidence="13">CtSH72</strain>
    </source>
</reference>
<dbReference type="InterPro" id="IPR012337">
    <property type="entry name" value="RNaseH-like_sf"/>
</dbReference>